<evidence type="ECO:0000259" key="8">
    <source>
        <dbReference type="Pfam" id="PF00171"/>
    </source>
</evidence>
<dbReference type="InterPro" id="IPR012394">
    <property type="entry name" value="Aldehyde_DH_NAD(P)"/>
</dbReference>
<accession>A0AAJ5JQC4</accession>
<feature type="domain" description="Aldehyde dehydrogenase" evidence="8">
    <location>
        <begin position="33"/>
        <end position="442"/>
    </location>
</feature>
<dbReference type="EMBL" id="SRHU01000024">
    <property type="protein sequence ID" value="TFZ40508.1"/>
    <property type="molecule type" value="Genomic_DNA"/>
</dbReference>
<keyword evidence="3" id="KW-0520">NAD</keyword>
<evidence type="ECO:0000256" key="3">
    <source>
        <dbReference type="ARBA" id="ARBA00023027"/>
    </source>
</evidence>
<dbReference type="InterPro" id="IPR016163">
    <property type="entry name" value="Ald_DH_C"/>
</dbReference>
<dbReference type="InterPro" id="IPR015590">
    <property type="entry name" value="Aldehyde_DH_dom"/>
</dbReference>
<evidence type="ECO:0000313" key="9">
    <source>
        <dbReference type="EMBL" id="QCA28684.1"/>
    </source>
</evidence>
<sequence length="471" mass="53349">MIAKENRGMTMETELLSIIERQRLYYQDGRIRSYEARIDALKRLKKMIKDLEPEIMNALKRDLGKHPSESYLTEIGITYESIHYMFKHLRKLMKPKRVKTPLTLFPATSHIITEPLGNSLIMSAFNYPILLSFDPIIGALAGGNTALVALSEYTPTINQVLIEGVRRYFDPGLLSFFESSIEANTFVLTHHFDKIFFTGSPKVGRIVYEAASKQLTPVTLELGGKSPAIVTQNAKLSHAARRIVWGKFINTGQTCVAPDYCLVDRQCLPEFMEHVKEAIHVFYGDTPMTNPDYGKIVNHSAWQRLNSLLKNDQEAIVYGGQVDENTLSIEPTILCVEMMTSSKSMEEEIFGPILPIVPYDSLDQAIKFVQSFEQPLAFYPFTEDKKEQQLLLNTLSYGGATVNDTILHLANIHLPFGGVGNSGIGHYHGRYSYEAFTHQKAVLNRQTWLTLSVMNAPYSEMKDRIIRKLLK</sequence>
<evidence type="ECO:0000256" key="5">
    <source>
        <dbReference type="PIRSR" id="PIRSR036492-1"/>
    </source>
</evidence>
<name>A0AAJ5JQC4_9ENTE</name>
<dbReference type="InterPro" id="IPR029510">
    <property type="entry name" value="Ald_DH_CS_GLU"/>
</dbReference>
<dbReference type="Gene3D" id="3.40.605.10">
    <property type="entry name" value="Aldehyde Dehydrogenase, Chain A, domain 1"/>
    <property type="match status" value="1"/>
</dbReference>
<dbReference type="GO" id="GO:0004029">
    <property type="term" value="F:aldehyde dehydrogenase (NAD+) activity"/>
    <property type="evidence" value="ECO:0007669"/>
    <property type="project" value="TreeGrafter"/>
</dbReference>
<protein>
    <recommendedName>
        <fullName evidence="4">Aldehyde dehydrogenase</fullName>
    </recommendedName>
</protein>
<dbReference type="GO" id="GO:0006081">
    <property type="term" value="P:aldehyde metabolic process"/>
    <property type="evidence" value="ECO:0007669"/>
    <property type="project" value="InterPro"/>
</dbReference>
<evidence type="ECO:0000313" key="12">
    <source>
        <dbReference type="Proteomes" id="UP000297725"/>
    </source>
</evidence>
<dbReference type="PANTHER" id="PTHR43570">
    <property type="entry name" value="ALDEHYDE DEHYDROGENASE"/>
    <property type="match status" value="1"/>
</dbReference>
<keyword evidence="2 4" id="KW-0560">Oxidoreductase</keyword>
<gene>
    <name evidence="10" type="ORF">E4031_06885</name>
    <name evidence="9" type="ORF">E4Z98_04890</name>
</gene>
<dbReference type="Gene3D" id="3.40.309.10">
    <property type="entry name" value="Aldehyde Dehydrogenase, Chain A, domain 2"/>
    <property type="match status" value="1"/>
</dbReference>
<reference evidence="10 12" key="1">
    <citation type="submission" date="2019-03" db="EMBL/GenBank/DDBJ databases">
        <title>Vagococcus sp. was isolated fron gut of Carduelis flavirostris.</title>
        <authorList>
            <person name="Ge Y."/>
        </authorList>
    </citation>
    <scope>NUCLEOTIDE SEQUENCE [LARGE SCALE GENOMIC DNA]</scope>
    <source>
        <strain evidence="10 12">CF-210</strain>
    </source>
</reference>
<dbReference type="EMBL" id="CP038865">
    <property type="protein sequence ID" value="QCA28684.1"/>
    <property type="molecule type" value="Genomic_DNA"/>
</dbReference>
<evidence type="ECO:0000256" key="1">
    <source>
        <dbReference type="ARBA" id="ARBA00009986"/>
    </source>
</evidence>
<evidence type="ECO:0000256" key="6">
    <source>
        <dbReference type="PROSITE-ProRule" id="PRU10007"/>
    </source>
</evidence>
<dbReference type="Proteomes" id="UP000296883">
    <property type="component" value="Chromosome"/>
</dbReference>
<keyword evidence="11" id="KW-1185">Reference proteome</keyword>
<evidence type="ECO:0000256" key="4">
    <source>
        <dbReference type="PIRNR" id="PIRNR036492"/>
    </source>
</evidence>
<dbReference type="SUPFAM" id="SSF53720">
    <property type="entry name" value="ALDH-like"/>
    <property type="match status" value="1"/>
</dbReference>
<evidence type="ECO:0000313" key="11">
    <source>
        <dbReference type="Proteomes" id="UP000296883"/>
    </source>
</evidence>
<organism evidence="10 12">
    <name type="scientific">Vagococcus xieshaowenii</name>
    <dbReference type="NCBI Taxonomy" id="2562451"/>
    <lineage>
        <taxon>Bacteria</taxon>
        <taxon>Bacillati</taxon>
        <taxon>Bacillota</taxon>
        <taxon>Bacilli</taxon>
        <taxon>Lactobacillales</taxon>
        <taxon>Enterococcaceae</taxon>
        <taxon>Vagococcus</taxon>
    </lineage>
</organism>
<comment type="similarity">
    <text evidence="1 4 7">Belongs to the aldehyde dehydrogenase family.</text>
</comment>
<dbReference type="InterPro" id="IPR016161">
    <property type="entry name" value="Ald_DH/histidinol_DH"/>
</dbReference>
<dbReference type="FunFam" id="3.40.605.10:FF:000004">
    <property type="entry name" value="Aldehyde dehydrogenase"/>
    <property type="match status" value="1"/>
</dbReference>
<feature type="active site" evidence="5 6">
    <location>
        <position position="221"/>
    </location>
</feature>
<dbReference type="InterPro" id="IPR016160">
    <property type="entry name" value="Ald_DH_CS_CYS"/>
</dbReference>
<dbReference type="AlphaFoldDB" id="A0AAJ5JQC4"/>
<evidence type="ECO:0000313" key="10">
    <source>
        <dbReference type="EMBL" id="TFZ40508.1"/>
    </source>
</evidence>
<dbReference type="FunFam" id="3.40.309.10:FF:000025">
    <property type="entry name" value="Aldehyde dehydrogenase"/>
    <property type="match status" value="1"/>
</dbReference>
<dbReference type="PROSITE" id="PS00070">
    <property type="entry name" value="ALDEHYDE_DEHYDR_CYS"/>
    <property type="match status" value="1"/>
</dbReference>
<feature type="active site" evidence="5">
    <location>
        <position position="255"/>
    </location>
</feature>
<evidence type="ECO:0000256" key="2">
    <source>
        <dbReference type="ARBA" id="ARBA00023002"/>
    </source>
</evidence>
<proteinExistence type="inferred from homology"/>
<dbReference type="InterPro" id="IPR016162">
    <property type="entry name" value="Ald_DH_N"/>
</dbReference>
<reference evidence="9 11" key="2">
    <citation type="journal article" date="2020" name="Int. J. Syst. Evol. Microbiol.">
        <title>Vagococcus xieshaowenii sp. nov., isolated from snow finch (Montifringilla taczanowskii) cloacal content.</title>
        <authorList>
            <person name="Ge Y."/>
            <person name="Yang J."/>
            <person name="Lai X.H."/>
            <person name="Zhang G."/>
            <person name="Jin D."/>
            <person name="Lu S."/>
            <person name="Wang B."/>
            <person name="Huang Y."/>
            <person name="Huang Y."/>
            <person name="Ren Z."/>
            <person name="Zhang X."/>
            <person name="Xu J."/>
        </authorList>
    </citation>
    <scope>NUCLEOTIDE SEQUENCE [LARGE SCALE GENOMIC DNA]</scope>
    <source>
        <strain evidence="9">Personal::cf-49</strain>
        <strain evidence="11">personal::cf-49</strain>
    </source>
</reference>
<dbReference type="PROSITE" id="PS00687">
    <property type="entry name" value="ALDEHYDE_DEHYDR_GLU"/>
    <property type="match status" value="1"/>
</dbReference>
<dbReference type="PANTHER" id="PTHR43570:SF16">
    <property type="entry name" value="ALDEHYDE DEHYDROGENASE TYPE III, ISOFORM Q"/>
    <property type="match status" value="1"/>
</dbReference>
<evidence type="ECO:0000256" key="7">
    <source>
        <dbReference type="RuleBase" id="RU003345"/>
    </source>
</evidence>
<dbReference type="GO" id="GO:0005737">
    <property type="term" value="C:cytoplasm"/>
    <property type="evidence" value="ECO:0007669"/>
    <property type="project" value="TreeGrafter"/>
</dbReference>
<dbReference type="Pfam" id="PF00171">
    <property type="entry name" value="Aldedh"/>
    <property type="match status" value="1"/>
</dbReference>
<dbReference type="PIRSF" id="PIRSF036492">
    <property type="entry name" value="ALDH"/>
    <property type="match status" value="1"/>
</dbReference>
<dbReference type="Proteomes" id="UP000297725">
    <property type="component" value="Unassembled WGS sequence"/>
</dbReference>